<feature type="region of interest" description="Disordered" evidence="1">
    <location>
        <begin position="48"/>
        <end position="70"/>
    </location>
</feature>
<dbReference type="RefSeq" id="WP_300953850.1">
    <property type="nucleotide sequence ID" value="NZ_JAUHJQ010000008.1"/>
</dbReference>
<feature type="compositionally biased region" description="Basic residues" evidence="1">
    <location>
        <begin position="57"/>
        <end position="70"/>
    </location>
</feature>
<comment type="caution">
    <text evidence="2">The sequence shown here is derived from an EMBL/GenBank/DDBJ whole genome shotgun (WGS) entry which is preliminary data.</text>
</comment>
<gene>
    <name evidence="2" type="ORF">QWY28_17475</name>
</gene>
<accession>A0ABT8FJA3</accession>
<dbReference type="Proteomes" id="UP001168620">
    <property type="component" value="Unassembled WGS sequence"/>
</dbReference>
<keyword evidence="3" id="KW-1185">Reference proteome</keyword>
<protein>
    <submittedName>
        <fullName evidence="2">Uncharacterized protein</fullName>
    </submittedName>
</protein>
<sequence length="70" mass="8328">MADPRLKVLVPVLDTTPYRETLAAVLEFVSRWTITRGQLRLVDEPHPRALPIDGQAYHRRRRARRRRARR</sequence>
<name>A0ABT8FJA3_9ACTN</name>
<evidence type="ECO:0000256" key="1">
    <source>
        <dbReference type="SAM" id="MobiDB-lite"/>
    </source>
</evidence>
<reference evidence="2" key="1">
    <citation type="submission" date="2023-06" db="EMBL/GenBank/DDBJ databases">
        <title>Draft genome sequence of Nocardioides sp. SOB77.</title>
        <authorList>
            <person name="Zhang G."/>
        </authorList>
    </citation>
    <scope>NUCLEOTIDE SEQUENCE</scope>
    <source>
        <strain evidence="2">SOB77</strain>
    </source>
</reference>
<evidence type="ECO:0000313" key="3">
    <source>
        <dbReference type="Proteomes" id="UP001168620"/>
    </source>
</evidence>
<dbReference type="EMBL" id="JAUHJQ010000008">
    <property type="protein sequence ID" value="MDN4174756.1"/>
    <property type="molecule type" value="Genomic_DNA"/>
</dbReference>
<evidence type="ECO:0000313" key="2">
    <source>
        <dbReference type="EMBL" id="MDN4174756.1"/>
    </source>
</evidence>
<proteinExistence type="predicted"/>
<organism evidence="2 3">
    <name type="scientific">Nocardioides oceani</name>
    <dbReference type="NCBI Taxonomy" id="3058369"/>
    <lineage>
        <taxon>Bacteria</taxon>
        <taxon>Bacillati</taxon>
        <taxon>Actinomycetota</taxon>
        <taxon>Actinomycetes</taxon>
        <taxon>Propionibacteriales</taxon>
        <taxon>Nocardioidaceae</taxon>
        <taxon>Nocardioides</taxon>
    </lineage>
</organism>